<dbReference type="Proteomes" id="UP000003257">
    <property type="component" value="Unassembled WGS sequence"/>
</dbReference>
<feature type="domain" description="Guanylate cyclase" evidence="2">
    <location>
        <begin position="1"/>
        <end position="103"/>
    </location>
</feature>
<dbReference type="Pfam" id="PF00211">
    <property type="entry name" value="Guanylate_cyc"/>
    <property type="match status" value="1"/>
</dbReference>
<dbReference type="Pfam" id="PF13432">
    <property type="entry name" value="TPR_16"/>
    <property type="match status" value="1"/>
</dbReference>
<name>A0ABM9X4E6_9RHOB</name>
<accession>A0ABM9X4E6</accession>
<dbReference type="InterPro" id="IPR001054">
    <property type="entry name" value="A/G_cyclase"/>
</dbReference>
<organism evidence="3 4">
    <name type="scientific">Sulfitobacter indolifex HEL-45</name>
    <dbReference type="NCBI Taxonomy" id="391624"/>
    <lineage>
        <taxon>Bacteria</taxon>
        <taxon>Pseudomonadati</taxon>
        <taxon>Pseudomonadota</taxon>
        <taxon>Alphaproteobacteria</taxon>
        <taxon>Rhodobacterales</taxon>
        <taxon>Roseobacteraceae</taxon>
        <taxon>Sulfitobacter</taxon>
    </lineage>
</organism>
<dbReference type="Gene3D" id="3.30.70.1230">
    <property type="entry name" value="Nucleotide cyclase"/>
    <property type="match status" value="1"/>
</dbReference>
<dbReference type="InterPro" id="IPR019734">
    <property type="entry name" value="TPR_rpt"/>
</dbReference>
<dbReference type="SUPFAM" id="SSF55073">
    <property type="entry name" value="Nucleotide cyclase"/>
    <property type="match status" value="1"/>
</dbReference>
<evidence type="ECO:0000259" key="2">
    <source>
        <dbReference type="PROSITE" id="PS50125"/>
    </source>
</evidence>
<sequence>MMSVDEEGTADAVRERLDIFRSEIDAFSGEFKGSAGDNAFMIFESAVDAVTFAVEMQKICSEMNQSLAANEQIWFRFGINLGEVLVQGDDISGESINIAARIEAFSNPGRICISGATYDHVSNNLQYGYEYLGGHDFKNIGKTVDVFQVHENPASAAMTPGLRRDINRSVDYRERAIPNQSIVVLPFEFQGNSEDDKWFAEGLTEDVTTSLSRFHNLFVISRDSAYMYRDRLKAPKQVASELRVRYVVEGSVRKSGARLRITIQLLDALLNRTIWGEQYNRNIEDLFDLQDEINQVIVSATAAQIEVTEQERTRLLPPANLLAYGIVLKGERYLSRYTQKDVQNARSLFEAALESDSSYSRAYAASSRTSNLIWRYDWSEDTANSLDEALVFAQRAIEMDGSDARGFGELGFAHLYRKEHEAALNAYDRALKLNPNDANVMSDMADALAHSGRSEESIDLLQKAMRLNPFYPDQYVWHLGGAYFNLKRYDDAIKTIQKMQNPTEGRRILAASYAYLGRKDEAQSEADRVRRAHPDFAAERWADVQPDKYPEDVEHFLEGLKRAGL</sequence>
<dbReference type="SUPFAM" id="SSF48452">
    <property type="entry name" value="TPR-like"/>
    <property type="match status" value="1"/>
</dbReference>
<evidence type="ECO:0000313" key="4">
    <source>
        <dbReference type="Proteomes" id="UP000003257"/>
    </source>
</evidence>
<keyword evidence="1" id="KW-0802">TPR repeat</keyword>
<dbReference type="PROSITE" id="PS50125">
    <property type="entry name" value="GUANYLATE_CYCLASE_2"/>
    <property type="match status" value="1"/>
</dbReference>
<protein>
    <submittedName>
        <fullName evidence="3">Adenylyl cyclase class-3/4/guanylyl cyclase</fullName>
    </submittedName>
</protein>
<dbReference type="PROSITE" id="PS50293">
    <property type="entry name" value="TPR_REGION"/>
    <property type="match status" value="1"/>
</dbReference>
<dbReference type="EMBL" id="ABID01000004">
    <property type="protein sequence ID" value="EDQ04324.1"/>
    <property type="molecule type" value="Genomic_DNA"/>
</dbReference>
<dbReference type="Gene3D" id="1.25.40.10">
    <property type="entry name" value="Tetratricopeptide repeat domain"/>
    <property type="match status" value="1"/>
</dbReference>
<feature type="repeat" description="TPR" evidence="1">
    <location>
        <begin position="404"/>
        <end position="437"/>
    </location>
</feature>
<dbReference type="InterPro" id="IPR011990">
    <property type="entry name" value="TPR-like_helical_dom_sf"/>
</dbReference>
<comment type="caution">
    <text evidence="3">The sequence shown here is derived from an EMBL/GenBank/DDBJ whole genome shotgun (WGS) entry which is preliminary data.</text>
</comment>
<evidence type="ECO:0000256" key="1">
    <source>
        <dbReference type="PROSITE-ProRule" id="PRU00339"/>
    </source>
</evidence>
<evidence type="ECO:0000313" key="3">
    <source>
        <dbReference type="EMBL" id="EDQ04324.1"/>
    </source>
</evidence>
<dbReference type="PANTHER" id="PTHR12558">
    <property type="entry name" value="CELL DIVISION CYCLE 16,23,27"/>
    <property type="match status" value="1"/>
</dbReference>
<gene>
    <name evidence="3" type="ORF">OIHEL45_15384</name>
</gene>
<dbReference type="CDD" id="cd07302">
    <property type="entry name" value="CHD"/>
    <property type="match status" value="1"/>
</dbReference>
<feature type="repeat" description="TPR" evidence="1">
    <location>
        <begin position="438"/>
        <end position="471"/>
    </location>
</feature>
<dbReference type="InterPro" id="IPR029787">
    <property type="entry name" value="Nucleotide_cyclase"/>
</dbReference>
<dbReference type="Gene3D" id="3.40.50.10070">
    <property type="entry name" value="TolB, N-terminal domain"/>
    <property type="match status" value="1"/>
</dbReference>
<keyword evidence="4" id="KW-1185">Reference proteome</keyword>
<reference evidence="3 4" key="1">
    <citation type="submission" date="2007-11" db="EMBL/GenBank/DDBJ databases">
        <authorList>
            <person name="Wagner-Dobler I."/>
            <person name="Ferriera S."/>
            <person name="Johnson J."/>
            <person name="Kravitz S."/>
            <person name="Beeson K."/>
            <person name="Sutton G."/>
            <person name="Rogers Y.-H."/>
            <person name="Friedman R."/>
            <person name="Frazier M."/>
            <person name="Venter J.C."/>
        </authorList>
    </citation>
    <scope>NUCLEOTIDE SEQUENCE [LARGE SCALE GENOMIC DNA]</scope>
    <source>
        <strain evidence="3 4">HEL-45</strain>
    </source>
</reference>
<dbReference type="PROSITE" id="PS50005">
    <property type="entry name" value="TPR"/>
    <property type="match status" value="2"/>
</dbReference>
<dbReference type="SMART" id="SM00028">
    <property type="entry name" value="TPR"/>
    <property type="match status" value="3"/>
</dbReference>
<proteinExistence type="predicted"/>
<dbReference type="PANTHER" id="PTHR12558:SF33">
    <property type="entry name" value="BLL7664 PROTEIN"/>
    <property type="match status" value="1"/>
</dbReference>